<feature type="region of interest" description="Disordered" evidence="1">
    <location>
        <begin position="193"/>
        <end position="216"/>
    </location>
</feature>
<organism evidence="2 3">
    <name type="scientific">Rhodopseudomonas rhenobacensis</name>
    <dbReference type="NCBI Taxonomy" id="87461"/>
    <lineage>
        <taxon>Bacteria</taxon>
        <taxon>Pseudomonadati</taxon>
        <taxon>Pseudomonadota</taxon>
        <taxon>Alphaproteobacteria</taxon>
        <taxon>Hyphomicrobiales</taxon>
        <taxon>Nitrobacteraceae</taxon>
        <taxon>Rhodopseudomonas</taxon>
    </lineage>
</organism>
<dbReference type="AlphaFoldDB" id="A0A7W7Z250"/>
<evidence type="ECO:0000256" key="1">
    <source>
        <dbReference type="SAM" id="MobiDB-lite"/>
    </source>
</evidence>
<reference evidence="2 3" key="1">
    <citation type="submission" date="2020-08" db="EMBL/GenBank/DDBJ databases">
        <title>Genomic Encyclopedia of Type Strains, Phase IV (KMG-IV): sequencing the most valuable type-strain genomes for metagenomic binning, comparative biology and taxonomic classification.</title>
        <authorList>
            <person name="Goeker M."/>
        </authorList>
    </citation>
    <scope>NUCLEOTIDE SEQUENCE [LARGE SCALE GENOMIC DNA]</scope>
    <source>
        <strain evidence="2 3">DSM 12706</strain>
    </source>
</reference>
<feature type="region of interest" description="Disordered" evidence="1">
    <location>
        <begin position="17"/>
        <end position="44"/>
    </location>
</feature>
<accession>A0A7W7Z250</accession>
<evidence type="ECO:0000313" key="3">
    <source>
        <dbReference type="Proteomes" id="UP000542353"/>
    </source>
</evidence>
<keyword evidence="3" id="KW-1185">Reference proteome</keyword>
<name>A0A7W7Z250_9BRAD</name>
<gene>
    <name evidence="2" type="ORF">HNR60_001140</name>
</gene>
<feature type="region of interest" description="Disordered" evidence="1">
    <location>
        <begin position="83"/>
        <end position="125"/>
    </location>
</feature>
<dbReference type="Proteomes" id="UP000542353">
    <property type="component" value="Unassembled WGS sequence"/>
</dbReference>
<sequence length="216" mass="23618">MAPLAEWRAAERIAVGSQERPRCDRRPPMCLKKPQGLWNKLADGGVGRRSQPFCNSSGNVSLSHRDPTDHALAAIASIFERPAKPAEVEPAEASSESADHGAPIVPEAGLTDQEVDGYSRSGPGPLEALRFKWTARRADDGNYYVDETIGYASRPISAGPMGKHAVVGYIDQRQREAQRKFDLLRDEMAAGTRLARSYAGDDSGDEDGERKQRDEV</sequence>
<comment type="caution">
    <text evidence="2">The sequence shown here is derived from an EMBL/GenBank/DDBJ whole genome shotgun (WGS) entry which is preliminary data.</text>
</comment>
<dbReference type="EMBL" id="JACHIH010000004">
    <property type="protein sequence ID" value="MBB5046395.1"/>
    <property type="molecule type" value="Genomic_DNA"/>
</dbReference>
<protein>
    <submittedName>
        <fullName evidence="2">Uncharacterized protein</fullName>
    </submittedName>
</protein>
<proteinExistence type="predicted"/>
<evidence type="ECO:0000313" key="2">
    <source>
        <dbReference type="EMBL" id="MBB5046395.1"/>
    </source>
</evidence>
<dbReference type="RefSeq" id="WP_184255226.1">
    <property type="nucleotide sequence ID" value="NZ_JACHIH010000004.1"/>
</dbReference>